<dbReference type="Proteomes" id="UP000076858">
    <property type="component" value="Unassembled WGS sequence"/>
</dbReference>
<dbReference type="GO" id="GO:1990904">
    <property type="term" value="C:ribonucleoprotein complex"/>
    <property type="evidence" value="ECO:0007669"/>
    <property type="project" value="UniProtKB-KW"/>
</dbReference>
<protein>
    <submittedName>
        <fullName evidence="4">40S ribosomal S12-like protein</fullName>
    </submittedName>
</protein>
<comment type="caution">
    <text evidence="4">The sequence shown here is derived from an EMBL/GenBank/DDBJ whole genome shotgun (WGS) entry which is preliminary data.</text>
</comment>
<dbReference type="Gene3D" id="2.40.50.140">
    <property type="entry name" value="Nucleic acid-binding proteins"/>
    <property type="match status" value="1"/>
</dbReference>
<reference evidence="4 5" key="1">
    <citation type="submission" date="2016-03" db="EMBL/GenBank/DDBJ databases">
        <title>EvidentialGene: Evidence-directed Construction of Genes on Genomes.</title>
        <authorList>
            <person name="Gilbert D.G."/>
            <person name="Choi J.-H."/>
            <person name="Mockaitis K."/>
            <person name="Colbourne J."/>
            <person name="Pfrender M."/>
        </authorList>
    </citation>
    <scope>NUCLEOTIDE SEQUENCE [LARGE SCALE GENOMIC DNA]</scope>
    <source>
        <strain evidence="4 5">Xinb3</strain>
        <tissue evidence="4">Complete organism</tissue>
    </source>
</reference>
<keyword evidence="3" id="KW-0687">Ribonucleoprotein</keyword>
<evidence type="ECO:0000256" key="2">
    <source>
        <dbReference type="ARBA" id="ARBA00022980"/>
    </source>
</evidence>
<evidence type="ECO:0000313" key="5">
    <source>
        <dbReference type="Proteomes" id="UP000076858"/>
    </source>
</evidence>
<accession>A0A162CCG1</accession>
<dbReference type="EMBL" id="LRGB01002117">
    <property type="protein sequence ID" value="KZS09131.1"/>
    <property type="molecule type" value="Genomic_DNA"/>
</dbReference>
<name>A0A162CCG1_9CRUS</name>
<gene>
    <name evidence="4" type="ORF">APZ42_026716</name>
</gene>
<proteinExistence type="inferred from homology"/>
<keyword evidence="2" id="KW-0689">Ribosomal protein</keyword>
<evidence type="ECO:0000313" key="4">
    <source>
        <dbReference type="EMBL" id="KZS09131.1"/>
    </source>
</evidence>
<dbReference type="GO" id="GO:0006412">
    <property type="term" value="P:translation"/>
    <property type="evidence" value="ECO:0007669"/>
    <property type="project" value="InterPro"/>
</dbReference>
<comment type="similarity">
    <text evidence="1">Belongs to the universal ribosomal protein uS12 family.</text>
</comment>
<dbReference type="InterPro" id="IPR006032">
    <property type="entry name" value="Ribosomal_uS12"/>
</dbReference>
<evidence type="ECO:0000256" key="1">
    <source>
        <dbReference type="ARBA" id="ARBA00005657"/>
    </source>
</evidence>
<sequence>MEALYFTASYLKFQIEVTNWLKSTASICHVLYHVVCNWNILEKVASNCQKGIPGVLGQYSDSDIYRNPSTQKIARMYIHRRKKPNSANQKCVVVTLNNGKEMRAYINVTIFNYIILLFSIELTPCFIFKEDNIGLVCVSHVIDLPGFKLK</sequence>
<dbReference type="STRING" id="35525.A0A162CCG1"/>
<dbReference type="GO" id="GO:0005840">
    <property type="term" value="C:ribosome"/>
    <property type="evidence" value="ECO:0007669"/>
    <property type="project" value="UniProtKB-KW"/>
</dbReference>
<dbReference type="AlphaFoldDB" id="A0A162CCG1"/>
<dbReference type="InterPro" id="IPR012340">
    <property type="entry name" value="NA-bd_OB-fold"/>
</dbReference>
<evidence type="ECO:0000256" key="3">
    <source>
        <dbReference type="ARBA" id="ARBA00023274"/>
    </source>
</evidence>
<organism evidence="4 5">
    <name type="scientific">Daphnia magna</name>
    <dbReference type="NCBI Taxonomy" id="35525"/>
    <lineage>
        <taxon>Eukaryota</taxon>
        <taxon>Metazoa</taxon>
        <taxon>Ecdysozoa</taxon>
        <taxon>Arthropoda</taxon>
        <taxon>Crustacea</taxon>
        <taxon>Branchiopoda</taxon>
        <taxon>Diplostraca</taxon>
        <taxon>Cladocera</taxon>
        <taxon>Anomopoda</taxon>
        <taxon>Daphniidae</taxon>
        <taxon>Daphnia</taxon>
    </lineage>
</organism>
<dbReference type="SUPFAM" id="SSF50249">
    <property type="entry name" value="Nucleic acid-binding proteins"/>
    <property type="match status" value="1"/>
</dbReference>
<keyword evidence="5" id="KW-1185">Reference proteome</keyword>
<dbReference type="GO" id="GO:0003735">
    <property type="term" value="F:structural constituent of ribosome"/>
    <property type="evidence" value="ECO:0007669"/>
    <property type="project" value="InterPro"/>
</dbReference>
<dbReference type="Pfam" id="PF00164">
    <property type="entry name" value="Ribosom_S12_S23"/>
    <property type="match status" value="1"/>
</dbReference>